<keyword evidence="4 8" id="KW-0663">Pyridoxal phosphate</keyword>
<dbReference type="AlphaFoldDB" id="A0A6N2UUL3"/>
<dbReference type="NCBIfam" id="TIGR00474">
    <property type="entry name" value="selA"/>
    <property type="match status" value="1"/>
</dbReference>
<dbReference type="EMBL" id="CACRST010000019">
    <property type="protein sequence ID" value="VYT19841.1"/>
    <property type="molecule type" value="Genomic_DNA"/>
</dbReference>
<comment type="pathway">
    <text evidence="8">Aminoacyl-tRNA biosynthesis; selenocysteinyl-tRNA(Sec) biosynthesis; selenocysteinyl-tRNA(Sec) from L-seryl-tRNA(Sec) (bacterial route): step 1/1.</text>
</comment>
<gene>
    <name evidence="8 11" type="primary">selA</name>
    <name evidence="11" type="ORF">BGLFYP119_02224</name>
</gene>
<dbReference type="GO" id="GO:0004125">
    <property type="term" value="F:L-seryl-tRNA(Sec) selenium transferase activity"/>
    <property type="evidence" value="ECO:0007669"/>
    <property type="project" value="UniProtKB-UniRule"/>
</dbReference>
<dbReference type="InterPro" id="IPR015421">
    <property type="entry name" value="PyrdxlP-dep_Trfase_major"/>
</dbReference>
<reference evidence="11" key="1">
    <citation type="submission" date="2019-11" db="EMBL/GenBank/DDBJ databases">
        <authorList>
            <person name="Feng L."/>
        </authorList>
    </citation>
    <scope>NUCLEOTIDE SEQUENCE</scope>
    <source>
        <strain evidence="11">BgluceraseaLFYP119</strain>
    </source>
</reference>
<comment type="catalytic activity">
    <reaction evidence="8">
        <text>L-seryl-tRNA(Sec) + selenophosphate + H(+) = L-selenocysteinyl-tRNA(Sec) + phosphate</text>
        <dbReference type="Rhea" id="RHEA:22728"/>
        <dbReference type="Rhea" id="RHEA-COMP:9742"/>
        <dbReference type="Rhea" id="RHEA-COMP:9743"/>
        <dbReference type="ChEBI" id="CHEBI:15378"/>
        <dbReference type="ChEBI" id="CHEBI:16144"/>
        <dbReference type="ChEBI" id="CHEBI:43474"/>
        <dbReference type="ChEBI" id="CHEBI:78533"/>
        <dbReference type="ChEBI" id="CHEBI:78573"/>
        <dbReference type="EC" id="2.9.1.1"/>
    </reaction>
</comment>
<accession>A0A6N2UUL3</accession>
<dbReference type="Gene3D" id="3.90.1150.180">
    <property type="match status" value="1"/>
</dbReference>
<dbReference type="InterPro" id="IPR004534">
    <property type="entry name" value="SelA_trans"/>
</dbReference>
<evidence type="ECO:0000256" key="1">
    <source>
        <dbReference type="ARBA" id="ARBA00001933"/>
    </source>
</evidence>
<evidence type="ECO:0000256" key="4">
    <source>
        <dbReference type="ARBA" id="ARBA00022898"/>
    </source>
</evidence>
<dbReference type="RefSeq" id="WP_156354664.1">
    <property type="nucleotide sequence ID" value="NZ_CACRST010000019.1"/>
</dbReference>
<evidence type="ECO:0000256" key="3">
    <source>
        <dbReference type="ARBA" id="ARBA00022679"/>
    </source>
</evidence>
<dbReference type="HAMAP" id="MF_00423">
    <property type="entry name" value="SelA"/>
    <property type="match status" value="1"/>
</dbReference>
<dbReference type="InterPro" id="IPR018319">
    <property type="entry name" value="SelA-like"/>
</dbReference>
<evidence type="ECO:0000313" key="11">
    <source>
        <dbReference type="EMBL" id="VYT19841.1"/>
    </source>
</evidence>
<dbReference type="GO" id="GO:0001717">
    <property type="term" value="P:conversion of seryl-tRNAsec to selenocys-tRNAsec"/>
    <property type="evidence" value="ECO:0007669"/>
    <property type="project" value="UniProtKB-UniRule"/>
</dbReference>
<dbReference type="Pfam" id="PF03841">
    <property type="entry name" value="SelA"/>
    <property type="match status" value="1"/>
</dbReference>
<dbReference type="PANTHER" id="PTHR32328:SF0">
    <property type="entry name" value="L-SERYL-TRNA(SEC) SELENIUM TRANSFERASE"/>
    <property type="match status" value="1"/>
</dbReference>
<comment type="subcellular location">
    <subcellularLocation>
        <location evidence="8">Cytoplasm</location>
    </subcellularLocation>
</comment>
<dbReference type="PANTHER" id="PTHR32328">
    <property type="entry name" value="L-SERYL-TRNA(SEC) SELENIUM TRANSFERASE"/>
    <property type="match status" value="1"/>
</dbReference>
<dbReference type="GO" id="GO:0001514">
    <property type="term" value="P:selenocysteine incorporation"/>
    <property type="evidence" value="ECO:0007669"/>
    <property type="project" value="UniProtKB-UniRule"/>
</dbReference>
<organism evidence="11">
    <name type="scientific">Blautia glucerasea</name>
    <dbReference type="NCBI Taxonomy" id="536633"/>
    <lineage>
        <taxon>Bacteria</taxon>
        <taxon>Bacillati</taxon>
        <taxon>Bacillota</taxon>
        <taxon>Clostridia</taxon>
        <taxon>Lachnospirales</taxon>
        <taxon>Lachnospiraceae</taxon>
        <taxon>Blautia</taxon>
    </lineage>
</organism>
<keyword evidence="2 8" id="KW-0963">Cytoplasm</keyword>
<sequence length="476" mass="53392">MDKNKILRQLPKVDRLLGEPEGAELCRQYGKERTTEAFREALDALRNQILHREEGLEELLQNTKKTKPEVFQAWIFDRSRTRLRESDAPSFQRVLNATGVILHTNMGRAPMGEHQRAAVLEAMWGYSNLEYELSEGKRGRRQSHYKDLICQITGAEDAVAVNNNAAAVSLILGAMAEKKEVVVSRGELIEIGGRFRVPDVMEQSGAILRETGCTNRTRISDYEKVLWEETAALLKVHTSNYKIVGFTEETSVKELAQLGEKHGIPVIVDLGSGVLVNLEKYGLAHEPTVQEVLKQGADVVCFSGDKLLGGPQAGIIAGKKKYIKAIEKHPMMRMLRLDKFTTAALEATFREYLDEKNAWENIPVLQMIARSEDELRLQAEEIIGELGEWIYPGRITLEKSLSAVGGGSLPGEEMPDYAVVIEPKEESAEELSCRLRKLPVPVIAHIKNEKVWLEMRTISAKETSLLIKALKEALFH</sequence>
<evidence type="ECO:0000256" key="9">
    <source>
        <dbReference type="PIRSR" id="PIRSR618319-50"/>
    </source>
</evidence>
<keyword evidence="3 8" id="KW-0808">Transferase</keyword>
<evidence type="ECO:0000256" key="8">
    <source>
        <dbReference type="HAMAP-Rule" id="MF_00423"/>
    </source>
</evidence>
<dbReference type="EC" id="2.9.1.1" evidence="8"/>
<evidence type="ECO:0000256" key="6">
    <source>
        <dbReference type="ARBA" id="ARBA00023266"/>
    </source>
</evidence>
<dbReference type="InterPro" id="IPR025862">
    <property type="entry name" value="SelA_trans_N_dom"/>
</dbReference>
<dbReference type="InterPro" id="IPR015424">
    <property type="entry name" value="PyrdxlP-dep_Trfase"/>
</dbReference>
<dbReference type="Gene3D" id="3.40.640.10">
    <property type="entry name" value="Type I PLP-dependent aspartate aminotransferase-like (Major domain)"/>
    <property type="match status" value="1"/>
</dbReference>
<proteinExistence type="inferred from homology"/>
<feature type="modified residue" description="N6-(pyridoxal phosphate)lysine" evidence="8 9">
    <location>
        <position position="306"/>
    </location>
</feature>
<evidence type="ECO:0000256" key="5">
    <source>
        <dbReference type="ARBA" id="ARBA00022917"/>
    </source>
</evidence>
<comment type="cofactor">
    <cofactor evidence="1 8 9">
        <name>pyridoxal 5'-phosphate</name>
        <dbReference type="ChEBI" id="CHEBI:597326"/>
    </cofactor>
</comment>
<evidence type="ECO:0000259" key="10">
    <source>
        <dbReference type="Pfam" id="PF12390"/>
    </source>
</evidence>
<comment type="function">
    <text evidence="8">Converts seryl-tRNA(Sec) to selenocysteinyl-tRNA(Sec) required for selenoprotein biosynthesis.</text>
</comment>
<keyword evidence="5 8" id="KW-0648">Protein biosynthesis</keyword>
<comment type="similarity">
    <text evidence="7 8">Belongs to the SelA family.</text>
</comment>
<name>A0A6N2UUL3_9FIRM</name>
<protein>
    <recommendedName>
        <fullName evidence="8">L-seryl-tRNA(Sec) selenium transferase</fullName>
        <ecNumber evidence="8">2.9.1.1</ecNumber>
    </recommendedName>
    <alternativeName>
        <fullName evidence="8">Selenocysteine synthase</fullName>
        <shortName evidence="8">Sec synthase</shortName>
    </alternativeName>
    <alternativeName>
        <fullName evidence="8">Selenocysteinyl-tRNA(Sec) synthase</fullName>
    </alternativeName>
</protein>
<dbReference type="UniPathway" id="UPA00906">
    <property type="reaction ID" value="UER00896"/>
</dbReference>
<dbReference type="GO" id="GO:0005737">
    <property type="term" value="C:cytoplasm"/>
    <property type="evidence" value="ECO:0007669"/>
    <property type="project" value="UniProtKB-SubCell"/>
</dbReference>
<feature type="domain" description="L-seryl-tRNA selenium transferase N-terminal" evidence="10">
    <location>
        <begin position="7"/>
        <end position="46"/>
    </location>
</feature>
<keyword evidence="6 8" id="KW-0711">Selenium</keyword>
<dbReference type="Pfam" id="PF12390">
    <property type="entry name" value="Se-cys_synth_N"/>
    <property type="match status" value="1"/>
</dbReference>
<evidence type="ECO:0000256" key="2">
    <source>
        <dbReference type="ARBA" id="ARBA00022490"/>
    </source>
</evidence>
<dbReference type="SUPFAM" id="SSF53383">
    <property type="entry name" value="PLP-dependent transferases"/>
    <property type="match status" value="1"/>
</dbReference>
<evidence type="ECO:0000256" key="7">
    <source>
        <dbReference type="ARBA" id="ARBA00044507"/>
    </source>
</evidence>